<keyword evidence="2" id="KW-1185">Reference proteome</keyword>
<dbReference type="STRING" id="54.SAMN02745121_07483"/>
<evidence type="ECO:0000313" key="2">
    <source>
        <dbReference type="Proteomes" id="UP000199400"/>
    </source>
</evidence>
<name>A0A1I2GRI7_9BACT</name>
<dbReference type="Proteomes" id="UP000199400">
    <property type="component" value="Unassembled WGS sequence"/>
</dbReference>
<proteinExistence type="predicted"/>
<dbReference type="AlphaFoldDB" id="A0A1I2GRI7"/>
<protein>
    <submittedName>
        <fullName evidence="1">Uncharacterized protein</fullName>
    </submittedName>
</protein>
<evidence type="ECO:0000313" key="1">
    <source>
        <dbReference type="EMBL" id="SFF20082.1"/>
    </source>
</evidence>
<dbReference type="EMBL" id="FOMX01000034">
    <property type="protein sequence ID" value="SFF20082.1"/>
    <property type="molecule type" value="Genomic_DNA"/>
</dbReference>
<organism evidence="1 2">
    <name type="scientific">Nannocystis exedens</name>
    <dbReference type="NCBI Taxonomy" id="54"/>
    <lineage>
        <taxon>Bacteria</taxon>
        <taxon>Pseudomonadati</taxon>
        <taxon>Myxococcota</taxon>
        <taxon>Polyangia</taxon>
        <taxon>Nannocystales</taxon>
        <taxon>Nannocystaceae</taxon>
        <taxon>Nannocystis</taxon>
    </lineage>
</organism>
<gene>
    <name evidence="1" type="ORF">SAMN02745121_07483</name>
</gene>
<sequence length="150" mass="16312">MTARTTARSIMKRARWLCVLALAGCDDPDVELAEDEGTVLAAEDEAQDAVVIADSELREVCDLAELDSQPPVEGPDEFTDEADPALGTCSTGSNDYVPIDYGCGSCRHPITGESGRKVEHWWQYCYKPPSPPACGCYSKTLWSWSCEVGC</sequence>
<accession>A0A1I2GRI7</accession>
<reference evidence="2" key="1">
    <citation type="submission" date="2016-10" db="EMBL/GenBank/DDBJ databases">
        <authorList>
            <person name="Varghese N."/>
            <person name="Submissions S."/>
        </authorList>
    </citation>
    <scope>NUCLEOTIDE SEQUENCE [LARGE SCALE GENOMIC DNA]</scope>
    <source>
        <strain evidence="2">ATCC 25963</strain>
    </source>
</reference>